<name>A0A858ZRS8_9BURK</name>
<protein>
    <submittedName>
        <fullName evidence="3">Helix-hairpin-helix domain-containing protein</fullName>
    </submittedName>
</protein>
<keyword evidence="2" id="KW-0732">Signal</keyword>
<dbReference type="Pfam" id="PF12836">
    <property type="entry name" value="HHH_3"/>
    <property type="match status" value="1"/>
</dbReference>
<evidence type="ECO:0000313" key="3">
    <source>
        <dbReference type="EMBL" id="QKD43600.1"/>
    </source>
</evidence>
<dbReference type="EMBL" id="CP051298">
    <property type="protein sequence ID" value="QKD43600.1"/>
    <property type="molecule type" value="Genomic_DNA"/>
</dbReference>
<sequence length="106" mass="10869">MANRFLPALCLAALLHAGAALAAVDVNRAREADLDGIKGIGPALSSRILAERAKGRFQDWRDLISRVKGIGPAAAARLSENGLTVDGASYAPQDARPGAAGTAPSH</sequence>
<evidence type="ECO:0000256" key="2">
    <source>
        <dbReference type="SAM" id="SignalP"/>
    </source>
</evidence>
<gene>
    <name evidence="3" type="ORF">HF896_08255</name>
</gene>
<proteinExistence type="predicted"/>
<accession>A0A858ZRS8</accession>
<dbReference type="Proteomes" id="UP000500755">
    <property type="component" value="Chromosome"/>
</dbReference>
<dbReference type="AlphaFoldDB" id="A0A858ZRS8"/>
<feature type="chain" id="PRO_5032374095" evidence="2">
    <location>
        <begin position="23"/>
        <end position="106"/>
    </location>
</feature>
<feature type="region of interest" description="Disordered" evidence="1">
    <location>
        <begin position="87"/>
        <end position="106"/>
    </location>
</feature>
<dbReference type="Gene3D" id="1.10.150.320">
    <property type="entry name" value="Photosystem II 12 kDa extrinsic protein"/>
    <property type="match status" value="1"/>
</dbReference>
<dbReference type="SUPFAM" id="SSF47781">
    <property type="entry name" value="RuvA domain 2-like"/>
    <property type="match status" value="1"/>
</dbReference>
<evidence type="ECO:0000256" key="1">
    <source>
        <dbReference type="SAM" id="MobiDB-lite"/>
    </source>
</evidence>
<organism evidence="3 4">
    <name type="scientific">Alicycliphilus denitrificans</name>
    <dbReference type="NCBI Taxonomy" id="179636"/>
    <lineage>
        <taxon>Bacteria</taxon>
        <taxon>Pseudomonadati</taxon>
        <taxon>Pseudomonadota</taxon>
        <taxon>Betaproteobacteria</taxon>
        <taxon>Burkholderiales</taxon>
        <taxon>Comamonadaceae</taxon>
        <taxon>Alicycliphilus</taxon>
    </lineage>
</organism>
<dbReference type="InterPro" id="IPR010994">
    <property type="entry name" value="RuvA_2-like"/>
</dbReference>
<evidence type="ECO:0000313" key="4">
    <source>
        <dbReference type="Proteomes" id="UP000500755"/>
    </source>
</evidence>
<dbReference type="RefSeq" id="WP_168727826.1">
    <property type="nucleotide sequence ID" value="NZ_CP051298.1"/>
</dbReference>
<reference evidence="3 4" key="1">
    <citation type="submission" date="2020-05" db="EMBL/GenBank/DDBJ databases">
        <title>Complete genome sequence of Alicycliphilus denitrificans DP3.</title>
        <authorList>
            <person name="Chen X."/>
        </authorList>
    </citation>
    <scope>NUCLEOTIDE SEQUENCE [LARGE SCALE GENOMIC DNA]</scope>
    <source>
        <strain evidence="3 4">DP3</strain>
    </source>
</reference>
<feature type="signal peptide" evidence="2">
    <location>
        <begin position="1"/>
        <end position="22"/>
    </location>
</feature>